<accession>T1HFC3</accession>
<dbReference type="Pfam" id="PF10545">
    <property type="entry name" value="MADF_DNA_bdg"/>
    <property type="match status" value="1"/>
</dbReference>
<dbReference type="RefSeq" id="XP_073997572.1">
    <property type="nucleotide sequence ID" value="XM_074141471.1"/>
</dbReference>
<sequence>MVWTPEQTLKLIEELKWLPGLWENVGYYKSKTKCQDALQELADKFNVEAREMEKRLHGLKSQFYREHKKISDPKMKGKQCIWFGYEPLLYLKHGTGTSKRKCREEMDEVKVEIVENAINESANEAEGKIEIVRDDHDWDSSMLRPALKRKPFIEHQNKDDITTDSLKSLSEVLIQRDEYSIYGEHIAAKLRAQKSRKEVSIAQYQIDNILFNLEMGRYAEEKDWTVYQ</sequence>
<reference evidence="1" key="1">
    <citation type="submission" date="2015-05" db="UniProtKB">
        <authorList>
            <consortium name="EnsemblMetazoa"/>
        </authorList>
    </citation>
    <scope>IDENTIFICATION</scope>
</reference>
<dbReference type="InParanoid" id="T1HFC3"/>
<dbReference type="eggNOG" id="ENOG502SDRG">
    <property type="taxonomic scope" value="Eukaryota"/>
</dbReference>
<protein>
    <submittedName>
        <fullName evidence="1">MADF domain-containing protein</fullName>
    </submittedName>
</protein>
<proteinExistence type="predicted"/>
<evidence type="ECO:0000313" key="1">
    <source>
        <dbReference type="EnsemblMetazoa" id="RPRC002745-PA"/>
    </source>
</evidence>
<dbReference type="OMA" id="ERTHAYR"/>
<dbReference type="SMART" id="SM00595">
    <property type="entry name" value="MADF"/>
    <property type="match status" value="1"/>
</dbReference>
<keyword evidence="2" id="KW-1185">Reference proteome</keyword>
<dbReference type="VEuPathDB" id="VectorBase:RPRC002745"/>
<dbReference type="PROSITE" id="PS51029">
    <property type="entry name" value="MADF"/>
    <property type="match status" value="1"/>
</dbReference>
<evidence type="ECO:0000313" key="2">
    <source>
        <dbReference type="Proteomes" id="UP000015103"/>
    </source>
</evidence>
<dbReference type="EMBL" id="ACPB03004962">
    <property type="status" value="NOT_ANNOTATED_CDS"/>
    <property type="molecule type" value="Genomic_DNA"/>
</dbReference>
<organism evidence="1 2">
    <name type="scientific">Rhodnius prolixus</name>
    <name type="common">Triatomid bug</name>
    <dbReference type="NCBI Taxonomy" id="13249"/>
    <lineage>
        <taxon>Eukaryota</taxon>
        <taxon>Metazoa</taxon>
        <taxon>Ecdysozoa</taxon>
        <taxon>Arthropoda</taxon>
        <taxon>Hexapoda</taxon>
        <taxon>Insecta</taxon>
        <taxon>Pterygota</taxon>
        <taxon>Neoptera</taxon>
        <taxon>Paraneoptera</taxon>
        <taxon>Hemiptera</taxon>
        <taxon>Heteroptera</taxon>
        <taxon>Panheteroptera</taxon>
        <taxon>Cimicomorpha</taxon>
        <taxon>Reduviidae</taxon>
        <taxon>Triatominae</taxon>
        <taxon>Rhodnius</taxon>
    </lineage>
</organism>
<dbReference type="Proteomes" id="UP000015103">
    <property type="component" value="Unassembled WGS sequence"/>
</dbReference>
<dbReference type="EnsemblMetazoa" id="RPRC002745-RA">
    <property type="protein sequence ID" value="RPRC002745-PA"/>
    <property type="gene ID" value="RPRC002745"/>
</dbReference>
<name>T1HFC3_RHOPR</name>
<dbReference type="AlphaFoldDB" id="T1HFC3"/>
<dbReference type="InterPro" id="IPR006578">
    <property type="entry name" value="MADF-dom"/>
</dbReference>
<dbReference type="GeneID" id="141460946"/>
<dbReference type="HOGENOM" id="CLU_1211109_0_0_1"/>
<dbReference type="PANTHER" id="PTHR21505">
    <property type="entry name" value="MADF DOMAIN-CONTAINING PROTEIN-RELATED"/>
    <property type="match status" value="1"/>
</dbReference>
<dbReference type="PANTHER" id="PTHR21505:SF12">
    <property type="entry name" value="MADF DOMAIN-CONTAINING PROTEIN-RELATED"/>
    <property type="match status" value="1"/>
</dbReference>